<dbReference type="AlphaFoldDB" id="A0A6A3NEC2"/>
<name>A0A6A3NEC2_9STRA</name>
<comment type="caution">
    <text evidence="2">The sequence shown here is derived from an EMBL/GenBank/DDBJ whole genome shotgun (WGS) entry which is preliminary data.</text>
</comment>
<feature type="region of interest" description="Disordered" evidence="1">
    <location>
        <begin position="19"/>
        <end position="148"/>
    </location>
</feature>
<evidence type="ECO:0000256" key="1">
    <source>
        <dbReference type="SAM" id="MobiDB-lite"/>
    </source>
</evidence>
<organism evidence="2 3">
    <name type="scientific">Phytophthora rubi</name>
    <dbReference type="NCBI Taxonomy" id="129364"/>
    <lineage>
        <taxon>Eukaryota</taxon>
        <taxon>Sar</taxon>
        <taxon>Stramenopiles</taxon>
        <taxon>Oomycota</taxon>
        <taxon>Peronosporomycetes</taxon>
        <taxon>Peronosporales</taxon>
        <taxon>Peronosporaceae</taxon>
        <taxon>Phytophthora</taxon>
    </lineage>
</organism>
<gene>
    <name evidence="2" type="ORF">PR001_g7416</name>
</gene>
<reference evidence="2 3" key="1">
    <citation type="submission" date="2018-09" db="EMBL/GenBank/DDBJ databases">
        <title>Genomic investigation of the strawberry pathogen Phytophthora fragariae indicates pathogenicity is determined by transcriptional variation in three key races.</title>
        <authorList>
            <person name="Adams T.M."/>
            <person name="Armitage A.D."/>
            <person name="Sobczyk M.K."/>
            <person name="Bates H.J."/>
            <person name="Dunwell J.M."/>
            <person name="Nellist C.F."/>
            <person name="Harrison R.J."/>
        </authorList>
    </citation>
    <scope>NUCLEOTIDE SEQUENCE [LARGE SCALE GENOMIC DNA]</scope>
    <source>
        <strain evidence="2 3">SCRP249</strain>
    </source>
</reference>
<proteinExistence type="predicted"/>
<accession>A0A6A3NEC2</accession>
<sequence length="337" mass="36939">MRVHPTFYVGRLKPYVPATIPAPEAESPQPVRTRSRHATDADTESTRALAPGVRPSPSVARRTRQTPSDGASPSCRAAPAPIESQQSLPPQHARAQPQRGSEPPLRRPSPGQSPAPSPSIAEALGAPRRRPAQSQAALQQPRTSAIAPRRLRMHRGRGDMSWSAWLITILVPTARVPLAVPLVLRIRAPLDGRPPRSTIGCAGLDTRRHRILLEDVPDLVSDFEASLARLTTSAATTCCNFKISAARSQRRSSLLSAQLINWRSPSSRVGLGRSWHLVHVAHTPLALHTRVRMSPIERVLRVASRSSSHDVKDRPLRPAAFQRWMKAHHERCSASCV</sequence>
<feature type="compositionally biased region" description="Low complexity" evidence="1">
    <location>
        <begin position="132"/>
        <end position="142"/>
    </location>
</feature>
<protein>
    <submittedName>
        <fullName evidence="2">Uncharacterized protein</fullName>
    </submittedName>
</protein>
<dbReference type="Proteomes" id="UP000429607">
    <property type="component" value="Unassembled WGS sequence"/>
</dbReference>
<evidence type="ECO:0000313" key="3">
    <source>
        <dbReference type="Proteomes" id="UP000429607"/>
    </source>
</evidence>
<evidence type="ECO:0000313" key="2">
    <source>
        <dbReference type="EMBL" id="KAE9039652.1"/>
    </source>
</evidence>
<dbReference type="EMBL" id="QXFV01000369">
    <property type="protein sequence ID" value="KAE9039652.1"/>
    <property type="molecule type" value="Genomic_DNA"/>
</dbReference>